<gene>
    <name evidence="1" type="ORF">LMG26411_00144</name>
</gene>
<dbReference type="InterPro" id="IPR037042">
    <property type="entry name" value="YdaT-like_sf"/>
</dbReference>
<dbReference type="EMBL" id="CAJPVI010000001">
    <property type="protein sequence ID" value="CAG2129248.1"/>
    <property type="molecule type" value="Genomic_DNA"/>
</dbReference>
<evidence type="ECO:0000313" key="2">
    <source>
        <dbReference type="Proteomes" id="UP000672657"/>
    </source>
</evidence>
<organism evidence="1 2">
    <name type="scientific">Cupriavidus numazuensis</name>
    <dbReference type="NCBI Taxonomy" id="221992"/>
    <lineage>
        <taxon>Bacteria</taxon>
        <taxon>Pseudomonadati</taxon>
        <taxon>Pseudomonadota</taxon>
        <taxon>Betaproteobacteria</taxon>
        <taxon>Burkholderiales</taxon>
        <taxon>Burkholderiaceae</taxon>
        <taxon>Cupriavidus</taxon>
    </lineage>
</organism>
<evidence type="ECO:0008006" key="3">
    <source>
        <dbReference type="Google" id="ProtNLM"/>
    </source>
</evidence>
<keyword evidence="2" id="KW-1185">Reference proteome</keyword>
<dbReference type="Gene3D" id="1.10.3600.10">
    <property type="entry name" value="Putative bacterial toxin ydaT"/>
    <property type="match status" value="1"/>
</dbReference>
<dbReference type="Proteomes" id="UP000672657">
    <property type="component" value="Unassembled WGS sequence"/>
</dbReference>
<reference evidence="1 2" key="1">
    <citation type="submission" date="2021-03" db="EMBL/GenBank/DDBJ databases">
        <authorList>
            <person name="Peeters C."/>
        </authorList>
    </citation>
    <scope>NUCLEOTIDE SEQUENCE [LARGE SCALE GENOMIC DNA]</scope>
    <source>
        <strain evidence="1 2">LMG 26411</strain>
    </source>
</reference>
<sequence length="195" mass="21516">MRINSQQTLIGLLRASVTTWRTRERWGRETVAQEIVITHESLGVGDRTGIRFDPRTPDAYERMKVNADRIFRWLDDETKDNALLPANFIPTILAALPGDLRLKLLGQLLAPFGLTVRPLCAGVAAELQVPLLLAAMLKEDSEAHLAVTSLMSDASLEALRTAYREVSEAVASQQGVLRHIEAAMASHAFTETQSV</sequence>
<proteinExistence type="predicted"/>
<comment type="caution">
    <text evidence="1">The sequence shown here is derived from an EMBL/GenBank/DDBJ whole genome shotgun (WGS) entry which is preliminary data.</text>
</comment>
<accession>A0ABN7PSS2</accession>
<name>A0ABN7PSS2_9BURK</name>
<protein>
    <recommendedName>
        <fullName evidence="3">Bacterial toxin YdaT domain-containing protein</fullName>
    </recommendedName>
</protein>
<evidence type="ECO:0000313" key="1">
    <source>
        <dbReference type="EMBL" id="CAG2129248.1"/>
    </source>
</evidence>